<dbReference type="SUPFAM" id="SSF47473">
    <property type="entry name" value="EF-hand"/>
    <property type="match status" value="1"/>
</dbReference>
<dbReference type="STRING" id="2903.R1F2E6"/>
<dbReference type="InterPro" id="IPR011992">
    <property type="entry name" value="EF-hand-dom_pair"/>
</dbReference>
<accession>A0A0D3KBC0</accession>
<dbReference type="GeneID" id="17278327"/>
<dbReference type="GO" id="GO:0005524">
    <property type="term" value="F:ATP binding"/>
    <property type="evidence" value="ECO:0007669"/>
    <property type="project" value="UniProtKB-UniRule"/>
</dbReference>
<evidence type="ECO:0000256" key="3">
    <source>
        <dbReference type="ARBA" id="ARBA00022737"/>
    </source>
</evidence>
<dbReference type="Pfam" id="PF00069">
    <property type="entry name" value="Pkinase"/>
    <property type="match status" value="1"/>
</dbReference>
<feature type="domain" description="Protein kinase" evidence="10">
    <location>
        <begin position="42"/>
        <end position="326"/>
    </location>
</feature>
<evidence type="ECO:0000313" key="13">
    <source>
        <dbReference type="Proteomes" id="UP000013827"/>
    </source>
</evidence>
<feature type="domain" description="EF-hand" evidence="11">
    <location>
        <begin position="276"/>
        <end position="309"/>
    </location>
</feature>
<dbReference type="GO" id="GO:0004674">
    <property type="term" value="F:protein serine/threonine kinase activity"/>
    <property type="evidence" value="ECO:0007669"/>
    <property type="project" value="UniProtKB-KW"/>
</dbReference>
<dbReference type="EnsemblProtists" id="EOD33055">
    <property type="protein sequence ID" value="EOD33055"/>
    <property type="gene ID" value="EMIHUDRAFT_467857"/>
</dbReference>
<evidence type="ECO:0000256" key="4">
    <source>
        <dbReference type="ARBA" id="ARBA00022741"/>
    </source>
</evidence>
<feature type="domain" description="EF-hand" evidence="11">
    <location>
        <begin position="204"/>
        <end position="239"/>
    </location>
</feature>
<dbReference type="Proteomes" id="UP000013827">
    <property type="component" value="Unassembled WGS sequence"/>
</dbReference>
<dbReference type="InterPro" id="IPR002048">
    <property type="entry name" value="EF_hand_dom"/>
</dbReference>
<dbReference type="Gene3D" id="3.30.200.20">
    <property type="entry name" value="Phosphorylase Kinase, domain 1"/>
    <property type="match status" value="1"/>
</dbReference>
<dbReference type="GO" id="GO:0005509">
    <property type="term" value="F:calcium ion binding"/>
    <property type="evidence" value="ECO:0007669"/>
    <property type="project" value="InterPro"/>
</dbReference>
<dbReference type="InterPro" id="IPR017441">
    <property type="entry name" value="Protein_kinase_ATP_BS"/>
</dbReference>
<keyword evidence="13" id="KW-1185">Reference proteome</keyword>
<organism evidence="12 13">
    <name type="scientific">Emiliania huxleyi (strain CCMP1516)</name>
    <dbReference type="NCBI Taxonomy" id="280463"/>
    <lineage>
        <taxon>Eukaryota</taxon>
        <taxon>Haptista</taxon>
        <taxon>Haptophyta</taxon>
        <taxon>Prymnesiophyceae</taxon>
        <taxon>Isochrysidales</taxon>
        <taxon>Noelaerhabdaceae</taxon>
        <taxon>Emiliania</taxon>
    </lineage>
</organism>
<keyword evidence="3" id="KW-0677">Repeat</keyword>
<dbReference type="InterPro" id="IPR011009">
    <property type="entry name" value="Kinase-like_dom_sf"/>
</dbReference>
<dbReference type="SUPFAM" id="SSF56112">
    <property type="entry name" value="Protein kinase-like (PK-like)"/>
    <property type="match status" value="1"/>
</dbReference>
<keyword evidence="6" id="KW-0106">Calcium</keyword>
<evidence type="ECO:0000256" key="9">
    <source>
        <dbReference type="SAM" id="MobiDB-lite"/>
    </source>
</evidence>
<evidence type="ECO:0000256" key="8">
    <source>
        <dbReference type="PROSITE-ProRule" id="PRU10141"/>
    </source>
</evidence>
<feature type="domain" description="EF-hand" evidence="11">
    <location>
        <begin position="159"/>
        <end position="194"/>
    </location>
</feature>
<dbReference type="PaxDb" id="2903-EOD33055"/>
<evidence type="ECO:0000256" key="1">
    <source>
        <dbReference type="ARBA" id="ARBA00022527"/>
    </source>
</evidence>
<evidence type="ECO:0008006" key="14">
    <source>
        <dbReference type="Google" id="ProtNLM"/>
    </source>
</evidence>
<sequence length="326" mass="35237">MGACGSRTGGDGGATSDRPYNSTEKGPRGILGKGFHDVTIDYNLGVELGKGTFGVVRKATCAKTDESFACKSIAKRRLRTKAEREMIKREVEIQHHLGGHSGIVNIVEAVEDRKHECSGGELFDRILSKGIYSEADAAATIRDIVEVAIRMMAASMAPEEVAGLRELFSAADVNDDGTISVLELRDIMQKPGYAGIGEESSILASVEKLNALLNEADVDGSGNLDLEEFIAATVHTSKLYKEEKLRDTFDKFDVDGSGFLSREEIKAALNERGLNEAGLQGIFEEVDTNNDGKVDYDEFCSLMRAGDPVCSGTGMRSSIRFSFTSD</sequence>
<dbReference type="Pfam" id="PF13499">
    <property type="entry name" value="EF-hand_7"/>
    <property type="match status" value="2"/>
</dbReference>
<name>A0A0D3KBC0_EMIH1</name>
<keyword evidence="5" id="KW-0418">Kinase</keyword>
<evidence type="ECO:0000256" key="2">
    <source>
        <dbReference type="ARBA" id="ARBA00022679"/>
    </source>
</evidence>
<evidence type="ECO:0000259" key="10">
    <source>
        <dbReference type="PROSITE" id="PS50011"/>
    </source>
</evidence>
<evidence type="ECO:0000256" key="6">
    <source>
        <dbReference type="ARBA" id="ARBA00022837"/>
    </source>
</evidence>
<dbReference type="InterPro" id="IPR018247">
    <property type="entry name" value="EF_Hand_1_Ca_BS"/>
</dbReference>
<evidence type="ECO:0000256" key="5">
    <source>
        <dbReference type="ARBA" id="ARBA00022777"/>
    </source>
</evidence>
<dbReference type="PROSITE" id="PS00018">
    <property type="entry name" value="EF_HAND_1"/>
    <property type="match status" value="4"/>
</dbReference>
<reference evidence="13" key="1">
    <citation type="journal article" date="2013" name="Nature">
        <title>Pan genome of the phytoplankton Emiliania underpins its global distribution.</title>
        <authorList>
            <person name="Read B.A."/>
            <person name="Kegel J."/>
            <person name="Klute M.J."/>
            <person name="Kuo A."/>
            <person name="Lefebvre S.C."/>
            <person name="Maumus F."/>
            <person name="Mayer C."/>
            <person name="Miller J."/>
            <person name="Monier A."/>
            <person name="Salamov A."/>
            <person name="Young J."/>
            <person name="Aguilar M."/>
            <person name="Claverie J.M."/>
            <person name="Frickenhaus S."/>
            <person name="Gonzalez K."/>
            <person name="Herman E.K."/>
            <person name="Lin Y.C."/>
            <person name="Napier J."/>
            <person name="Ogata H."/>
            <person name="Sarno A.F."/>
            <person name="Shmutz J."/>
            <person name="Schroeder D."/>
            <person name="de Vargas C."/>
            <person name="Verret F."/>
            <person name="von Dassow P."/>
            <person name="Valentin K."/>
            <person name="Van de Peer Y."/>
            <person name="Wheeler G."/>
            <person name="Dacks J.B."/>
            <person name="Delwiche C.F."/>
            <person name="Dyhrman S.T."/>
            <person name="Glockner G."/>
            <person name="John U."/>
            <person name="Richards T."/>
            <person name="Worden A.Z."/>
            <person name="Zhang X."/>
            <person name="Grigoriev I.V."/>
            <person name="Allen A.E."/>
            <person name="Bidle K."/>
            <person name="Borodovsky M."/>
            <person name="Bowler C."/>
            <person name="Brownlee C."/>
            <person name="Cock J.M."/>
            <person name="Elias M."/>
            <person name="Gladyshev V.N."/>
            <person name="Groth M."/>
            <person name="Guda C."/>
            <person name="Hadaegh A."/>
            <person name="Iglesias-Rodriguez M.D."/>
            <person name="Jenkins J."/>
            <person name="Jones B.M."/>
            <person name="Lawson T."/>
            <person name="Leese F."/>
            <person name="Lindquist E."/>
            <person name="Lobanov A."/>
            <person name="Lomsadze A."/>
            <person name="Malik S.B."/>
            <person name="Marsh M.E."/>
            <person name="Mackinder L."/>
            <person name="Mock T."/>
            <person name="Mueller-Roeber B."/>
            <person name="Pagarete A."/>
            <person name="Parker M."/>
            <person name="Probert I."/>
            <person name="Quesneville H."/>
            <person name="Raines C."/>
            <person name="Rensing S.A."/>
            <person name="Riano-Pachon D.M."/>
            <person name="Richier S."/>
            <person name="Rokitta S."/>
            <person name="Shiraiwa Y."/>
            <person name="Soanes D.M."/>
            <person name="van der Giezen M."/>
            <person name="Wahlund T.M."/>
            <person name="Williams B."/>
            <person name="Wilson W."/>
            <person name="Wolfe G."/>
            <person name="Wurch L.L."/>
        </authorList>
    </citation>
    <scope>NUCLEOTIDE SEQUENCE</scope>
</reference>
<dbReference type="Gene3D" id="1.10.238.10">
    <property type="entry name" value="EF-hand"/>
    <property type="match status" value="1"/>
</dbReference>
<dbReference type="KEGG" id="ehx:EMIHUDRAFT_467857"/>
<evidence type="ECO:0000313" key="12">
    <source>
        <dbReference type="EnsemblProtists" id="EOD33055"/>
    </source>
</evidence>
<dbReference type="FunFam" id="1.10.238.10:FF:000003">
    <property type="entry name" value="Calmodulin A"/>
    <property type="match status" value="1"/>
</dbReference>
<keyword evidence="1" id="KW-0723">Serine/threonine-protein kinase</keyword>
<proteinExistence type="predicted"/>
<feature type="binding site" evidence="8">
    <location>
        <position position="75"/>
    </location>
    <ligand>
        <name>ATP</name>
        <dbReference type="ChEBI" id="CHEBI:30616"/>
    </ligand>
</feature>
<keyword evidence="7 8" id="KW-0067">ATP-binding</keyword>
<dbReference type="PROSITE" id="PS50222">
    <property type="entry name" value="EF_HAND_2"/>
    <property type="match status" value="4"/>
</dbReference>
<dbReference type="eggNOG" id="KOG0032">
    <property type="taxonomic scope" value="Eukaryota"/>
</dbReference>
<dbReference type="HOGENOM" id="CLU_853751_0_0_1"/>
<keyword evidence="4 8" id="KW-0547">Nucleotide-binding</keyword>
<evidence type="ECO:0000259" key="11">
    <source>
        <dbReference type="PROSITE" id="PS50222"/>
    </source>
</evidence>
<keyword evidence="2" id="KW-0808">Transferase</keyword>
<dbReference type="CDD" id="cd00051">
    <property type="entry name" value="EFh"/>
    <property type="match status" value="1"/>
</dbReference>
<evidence type="ECO:0000256" key="7">
    <source>
        <dbReference type="ARBA" id="ARBA00022840"/>
    </source>
</evidence>
<dbReference type="SMART" id="SM00220">
    <property type="entry name" value="S_TKc"/>
    <property type="match status" value="1"/>
</dbReference>
<dbReference type="AlphaFoldDB" id="A0A0D3KBC0"/>
<feature type="region of interest" description="Disordered" evidence="9">
    <location>
        <begin position="1"/>
        <end position="28"/>
    </location>
</feature>
<dbReference type="PROSITE" id="PS00107">
    <property type="entry name" value="PROTEIN_KINASE_ATP"/>
    <property type="match status" value="1"/>
</dbReference>
<feature type="domain" description="EF-hand" evidence="11">
    <location>
        <begin position="240"/>
        <end position="275"/>
    </location>
</feature>
<dbReference type="SMART" id="SM00054">
    <property type="entry name" value="EFh"/>
    <property type="match status" value="4"/>
</dbReference>
<dbReference type="PROSITE" id="PS50011">
    <property type="entry name" value="PROTEIN_KINASE_DOM"/>
    <property type="match status" value="1"/>
</dbReference>
<dbReference type="InterPro" id="IPR050205">
    <property type="entry name" value="CDPK_Ser/Thr_kinases"/>
</dbReference>
<dbReference type="InterPro" id="IPR000719">
    <property type="entry name" value="Prot_kinase_dom"/>
</dbReference>
<reference evidence="12" key="2">
    <citation type="submission" date="2024-10" db="UniProtKB">
        <authorList>
            <consortium name="EnsemblProtists"/>
        </authorList>
    </citation>
    <scope>IDENTIFICATION</scope>
</reference>
<dbReference type="PANTHER" id="PTHR24349">
    <property type="entry name" value="SERINE/THREONINE-PROTEIN KINASE"/>
    <property type="match status" value="1"/>
</dbReference>
<dbReference type="RefSeq" id="XP_005785484.1">
    <property type="nucleotide sequence ID" value="XM_005785427.1"/>
</dbReference>
<protein>
    <recommendedName>
        <fullName evidence="14">Calcium-dependent protein kinase</fullName>
    </recommendedName>
</protein>